<dbReference type="EMBL" id="CAKLBY020000222">
    <property type="protein sequence ID" value="CAK7935655.1"/>
    <property type="molecule type" value="Genomic_DNA"/>
</dbReference>
<gene>
    <name evidence="1" type="ORF">PM001_LOCUS20805</name>
</gene>
<evidence type="ECO:0000313" key="1">
    <source>
        <dbReference type="EMBL" id="CAK7935655.1"/>
    </source>
</evidence>
<proteinExistence type="predicted"/>
<dbReference type="AlphaFoldDB" id="A0AAV1UQK0"/>
<protein>
    <submittedName>
        <fullName evidence="1">Uncharacterized protein</fullName>
    </submittedName>
</protein>
<reference evidence="1" key="1">
    <citation type="submission" date="2024-01" db="EMBL/GenBank/DDBJ databases">
        <authorList>
            <person name="Webb A."/>
        </authorList>
    </citation>
    <scope>NUCLEOTIDE SEQUENCE</scope>
    <source>
        <strain evidence="1">Pm1</strain>
    </source>
</reference>
<organism evidence="1 2">
    <name type="scientific">Peronospora matthiolae</name>
    <dbReference type="NCBI Taxonomy" id="2874970"/>
    <lineage>
        <taxon>Eukaryota</taxon>
        <taxon>Sar</taxon>
        <taxon>Stramenopiles</taxon>
        <taxon>Oomycota</taxon>
        <taxon>Peronosporomycetes</taxon>
        <taxon>Peronosporales</taxon>
        <taxon>Peronosporaceae</taxon>
        <taxon>Peronospora</taxon>
    </lineage>
</organism>
<evidence type="ECO:0000313" key="2">
    <source>
        <dbReference type="Proteomes" id="UP001162060"/>
    </source>
</evidence>
<name>A0AAV1UQK0_9STRA</name>
<dbReference type="Proteomes" id="UP001162060">
    <property type="component" value="Unassembled WGS sequence"/>
</dbReference>
<sequence>MDSKHDGDASYGNSALECVHAVVYVEGGPQRRQHIIVASPRRDESSITSLPGLSWKHFLRDLKGGMVEQVCLVTNEVTNDTIEERMTHPRSAEQKSAREERFAPQSWEALRESGNPVYDIAQECADAFPEKIRLNFLLIVVFGTRLISCQDRSIV</sequence>
<comment type="caution">
    <text evidence="1">The sequence shown here is derived from an EMBL/GenBank/DDBJ whole genome shotgun (WGS) entry which is preliminary data.</text>
</comment>
<accession>A0AAV1UQK0</accession>